<dbReference type="GO" id="GO:0008270">
    <property type="term" value="F:zinc ion binding"/>
    <property type="evidence" value="ECO:0007669"/>
    <property type="project" value="UniProtKB-KW"/>
</dbReference>
<evidence type="ECO:0000256" key="1">
    <source>
        <dbReference type="ARBA" id="ARBA00022771"/>
    </source>
</evidence>
<dbReference type="SUPFAM" id="SSF57845">
    <property type="entry name" value="B-box zinc-binding domain"/>
    <property type="match status" value="1"/>
</dbReference>
<protein>
    <submittedName>
        <fullName evidence="5">(spotted green pufferfish) hypothetical protein</fullName>
    </submittedName>
</protein>
<keyword evidence="2" id="KW-0862">Zinc</keyword>
<dbReference type="InterPro" id="IPR000315">
    <property type="entry name" value="Znf_B-box"/>
</dbReference>
<proteinExistence type="predicted"/>
<gene>
    <name evidence="5" type="ORF">GSTENG00021483001</name>
</gene>
<organism evidence="5">
    <name type="scientific">Tetraodon nigroviridis</name>
    <name type="common">Spotted green pufferfish</name>
    <name type="synonym">Chelonodon nigroviridis</name>
    <dbReference type="NCBI Taxonomy" id="99883"/>
    <lineage>
        <taxon>Eukaryota</taxon>
        <taxon>Metazoa</taxon>
        <taxon>Chordata</taxon>
        <taxon>Craniata</taxon>
        <taxon>Vertebrata</taxon>
        <taxon>Euteleostomi</taxon>
        <taxon>Actinopterygii</taxon>
        <taxon>Neopterygii</taxon>
        <taxon>Teleostei</taxon>
        <taxon>Neoteleostei</taxon>
        <taxon>Acanthomorphata</taxon>
        <taxon>Eupercaria</taxon>
        <taxon>Tetraodontiformes</taxon>
        <taxon>Tetradontoidea</taxon>
        <taxon>Tetraodontidae</taxon>
        <taxon>Tetraodon</taxon>
    </lineage>
</organism>
<dbReference type="EMBL" id="CAAE01014688">
    <property type="protein sequence ID" value="CAG02380.1"/>
    <property type="molecule type" value="Genomic_DNA"/>
</dbReference>
<comment type="caution">
    <text evidence="5">The sequence shown here is derived from an EMBL/GenBank/DDBJ whole genome shotgun (WGS) entry which is preliminary data.</text>
</comment>
<evidence type="ECO:0000256" key="3">
    <source>
        <dbReference type="PROSITE-ProRule" id="PRU00024"/>
    </source>
</evidence>
<sequence>MCHKCSFAFCSLHAERHTSSTRHTLAPYNHDTTQAEEHGSIKDYCYGHGADGEAGIGANQRLTGANIDVNTDAGLNRLPSGLQVEPVVGEGAMGADAGLEALVPTGQKRDTVTVERLRCMEHEQEGSLYCKMDEKIICVVCAVQGEHQAHEIVTLHEAYLWQKGRQGYDLLGSTQQMAEKIKTKWTNPEVSTHCCMRNAKSKL</sequence>
<feature type="domain" description="B box-type" evidence="4">
    <location>
        <begin position="114"/>
        <end position="155"/>
    </location>
</feature>
<keyword evidence="1 3" id="KW-0863">Zinc-finger</keyword>
<dbReference type="AlphaFoldDB" id="Q4SAF2"/>
<reference evidence="5" key="2">
    <citation type="submission" date="2004-02" db="EMBL/GenBank/DDBJ databases">
        <authorList>
            <consortium name="Genoscope"/>
            <consortium name="Whitehead Institute Centre for Genome Research"/>
        </authorList>
    </citation>
    <scope>NUCLEOTIDE SEQUENCE</scope>
</reference>
<accession>Q4SAF2</accession>
<reference evidence="5" key="1">
    <citation type="journal article" date="2004" name="Nature">
        <title>Genome duplication in the teleost fish Tetraodon nigroviridis reveals the early vertebrate proto-karyotype.</title>
        <authorList>
            <person name="Jaillon O."/>
            <person name="Aury J.-M."/>
            <person name="Brunet F."/>
            <person name="Petit J.-L."/>
            <person name="Stange-Thomann N."/>
            <person name="Mauceli E."/>
            <person name="Bouneau L."/>
            <person name="Fischer C."/>
            <person name="Ozouf-Costaz C."/>
            <person name="Bernot A."/>
            <person name="Nicaud S."/>
            <person name="Jaffe D."/>
            <person name="Fisher S."/>
            <person name="Lutfalla G."/>
            <person name="Dossat C."/>
            <person name="Segurens B."/>
            <person name="Dasilva C."/>
            <person name="Salanoubat M."/>
            <person name="Levy M."/>
            <person name="Boudet N."/>
            <person name="Castellano S."/>
            <person name="Anthouard V."/>
            <person name="Jubin C."/>
            <person name="Castelli V."/>
            <person name="Katinka M."/>
            <person name="Vacherie B."/>
            <person name="Biemont C."/>
            <person name="Skalli Z."/>
            <person name="Cattolico L."/>
            <person name="Poulain J."/>
            <person name="De Berardinis V."/>
            <person name="Cruaud C."/>
            <person name="Duprat S."/>
            <person name="Brottier P."/>
            <person name="Coutanceau J.-P."/>
            <person name="Gouzy J."/>
            <person name="Parra G."/>
            <person name="Lardier G."/>
            <person name="Chapple C."/>
            <person name="McKernan K.J."/>
            <person name="McEwan P."/>
            <person name="Bosak S."/>
            <person name="Kellis M."/>
            <person name="Volff J.-N."/>
            <person name="Guigo R."/>
            <person name="Zody M.C."/>
            <person name="Mesirov J."/>
            <person name="Lindblad-Toh K."/>
            <person name="Birren B."/>
            <person name="Nusbaum C."/>
            <person name="Kahn D."/>
            <person name="Robinson-Rechavi M."/>
            <person name="Laudet V."/>
            <person name="Schachter V."/>
            <person name="Quetier F."/>
            <person name="Saurin W."/>
            <person name="Scarpelli C."/>
            <person name="Wincker P."/>
            <person name="Lander E.S."/>
            <person name="Weissenbach J."/>
            <person name="Roest Crollius H."/>
        </authorList>
    </citation>
    <scope>NUCLEOTIDE SEQUENCE [LARGE SCALE GENOMIC DNA]</scope>
</reference>
<dbReference type="PROSITE" id="PS50119">
    <property type="entry name" value="ZF_BBOX"/>
    <property type="match status" value="1"/>
</dbReference>
<dbReference type="Pfam" id="PF00643">
    <property type="entry name" value="zf-B_box"/>
    <property type="match status" value="1"/>
</dbReference>
<name>Q4SAF2_TETNG</name>
<evidence type="ECO:0000313" key="5">
    <source>
        <dbReference type="EMBL" id="CAG02380.1"/>
    </source>
</evidence>
<evidence type="ECO:0000256" key="2">
    <source>
        <dbReference type="ARBA" id="ARBA00022833"/>
    </source>
</evidence>
<evidence type="ECO:0000259" key="4">
    <source>
        <dbReference type="PROSITE" id="PS50119"/>
    </source>
</evidence>
<dbReference type="OrthoDB" id="252722at2759"/>
<dbReference type="KEGG" id="tng:GSTEN00021483G001"/>
<dbReference type="PANTHER" id="PTHR24103">
    <property type="entry name" value="E3 UBIQUITIN-PROTEIN LIGASE TRIM"/>
    <property type="match status" value="1"/>
</dbReference>
<dbReference type="SMART" id="SM00336">
    <property type="entry name" value="BBOX"/>
    <property type="match status" value="1"/>
</dbReference>
<keyword evidence="1 3" id="KW-0479">Metal-binding</keyword>
<dbReference type="InterPro" id="IPR050143">
    <property type="entry name" value="TRIM/RBCC"/>
</dbReference>
<dbReference type="Gene3D" id="3.30.160.60">
    <property type="entry name" value="Classic Zinc Finger"/>
    <property type="match status" value="1"/>
</dbReference>